<dbReference type="InterPro" id="IPR023198">
    <property type="entry name" value="PGP-like_dom2"/>
</dbReference>
<dbReference type="NCBIfam" id="TIGR01509">
    <property type="entry name" value="HAD-SF-IA-v3"/>
    <property type="match status" value="1"/>
</dbReference>
<reference evidence="1 2" key="1">
    <citation type="submission" date="2020-08" db="EMBL/GenBank/DDBJ databases">
        <title>Sequencing the genomes of 1000 actinobacteria strains.</title>
        <authorList>
            <person name="Klenk H.-P."/>
        </authorList>
    </citation>
    <scope>NUCLEOTIDE SEQUENCE [LARGE SCALE GENOMIC DNA]</scope>
    <source>
        <strain evidence="1 2">DSM 43768</strain>
    </source>
</reference>
<keyword evidence="2" id="KW-1185">Reference proteome</keyword>
<dbReference type="InterPro" id="IPR036412">
    <property type="entry name" value="HAD-like_sf"/>
</dbReference>
<dbReference type="NCBIfam" id="TIGR01549">
    <property type="entry name" value="HAD-SF-IA-v1"/>
    <property type="match status" value="1"/>
</dbReference>
<protein>
    <submittedName>
        <fullName evidence="1">HAD superfamily hydrolase (TIGR01549 family)</fullName>
    </submittedName>
</protein>
<dbReference type="Pfam" id="PF13419">
    <property type="entry name" value="HAD_2"/>
    <property type="match status" value="1"/>
</dbReference>
<dbReference type="SFLD" id="SFLDS00003">
    <property type="entry name" value="Haloacid_Dehalogenase"/>
    <property type="match status" value="1"/>
</dbReference>
<dbReference type="InterPro" id="IPR006439">
    <property type="entry name" value="HAD-SF_hydro_IA"/>
</dbReference>
<organism evidence="1 2">
    <name type="scientific">Nonomuraea rubra</name>
    <dbReference type="NCBI Taxonomy" id="46180"/>
    <lineage>
        <taxon>Bacteria</taxon>
        <taxon>Bacillati</taxon>
        <taxon>Actinomycetota</taxon>
        <taxon>Actinomycetes</taxon>
        <taxon>Streptosporangiales</taxon>
        <taxon>Streptosporangiaceae</taxon>
        <taxon>Nonomuraea</taxon>
    </lineage>
</organism>
<evidence type="ECO:0000313" key="1">
    <source>
        <dbReference type="EMBL" id="MBB6546969.1"/>
    </source>
</evidence>
<dbReference type="InterPro" id="IPR050155">
    <property type="entry name" value="HAD-like_hydrolase_sf"/>
</dbReference>
<evidence type="ECO:0000313" key="2">
    <source>
        <dbReference type="Proteomes" id="UP000565579"/>
    </source>
</evidence>
<dbReference type="SFLD" id="SFLDG01129">
    <property type="entry name" value="C1.5:_HAD__Beta-PGM__Phosphata"/>
    <property type="match status" value="1"/>
</dbReference>
<dbReference type="AlphaFoldDB" id="A0A7X0NNY9"/>
<dbReference type="PANTHER" id="PTHR43434">
    <property type="entry name" value="PHOSPHOGLYCOLATE PHOSPHATASE"/>
    <property type="match status" value="1"/>
</dbReference>
<dbReference type="GO" id="GO:0008967">
    <property type="term" value="F:phosphoglycolate phosphatase activity"/>
    <property type="evidence" value="ECO:0007669"/>
    <property type="project" value="TreeGrafter"/>
</dbReference>
<dbReference type="InterPro" id="IPR041492">
    <property type="entry name" value="HAD_2"/>
</dbReference>
<dbReference type="Gene3D" id="3.40.50.1000">
    <property type="entry name" value="HAD superfamily/HAD-like"/>
    <property type="match status" value="1"/>
</dbReference>
<dbReference type="SUPFAM" id="SSF56784">
    <property type="entry name" value="HAD-like"/>
    <property type="match status" value="1"/>
</dbReference>
<comment type="caution">
    <text evidence="1">The sequence shown here is derived from an EMBL/GenBank/DDBJ whole genome shotgun (WGS) entry which is preliminary data.</text>
</comment>
<gene>
    <name evidence="1" type="ORF">HD593_001764</name>
</gene>
<dbReference type="InterPro" id="IPR023214">
    <property type="entry name" value="HAD_sf"/>
</dbReference>
<proteinExistence type="predicted"/>
<dbReference type="Proteomes" id="UP000565579">
    <property type="component" value="Unassembled WGS sequence"/>
</dbReference>
<name>A0A7X0NNY9_9ACTN</name>
<dbReference type="RefSeq" id="WP_185101692.1">
    <property type="nucleotide sequence ID" value="NZ_BAAAXY010000181.1"/>
</dbReference>
<dbReference type="EMBL" id="JACHMI010000001">
    <property type="protein sequence ID" value="MBB6546969.1"/>
    <property type="molecule type" value="Genomic_DNA"/>
</dbReference>
<dbReference type="PANTHER" id="PTHR43434:SF1">
    <property type="entry name" value="PHOSPHOGLYCOLATE PHOSPHATASE"/>
    <property type="match status" value="1"/>
</dbReference>
<dbReference type="Gene3D" id="1.10.150.240">
    <property type="entry name" value="Putative phosphatase, domain 2"/>
    <property type="match status" value="1"/>
</dbReference>
<keyword evidence="1" id="KW-0378">Hydrolase</keyword>
<dbReference type="GO" id="GO:0006281">
    <property type="term" value="P:DNA repair"/>
    <property type="evidence" value="ECO:0007669"/>
    <property type="project" value="TreeGrafter"/>
</dbReference>
<accession>A0A7X0NNY9</accession>
<sequence length="204" mass="21108">MFDLDGTLVDTMMSVPTAYADTIGALDGPVISPQDVVAAWNLGPTPAVLAHFLGRSASAEDLECFYRHLDVAAANVHAFPGVVDLLGALSRAGHPLGVFTSATRRAATLMLANAGLKGLFSVVVCGDEVSHPKPSPEGLELACRLLGVEATAAVYVGDAEVDLHCARRAGARGIHASWSLVGTVRACSDLTAQHPRDVIGLVSA</sequence>